<proteinExistence type="predicted"/>
<name>A0AAD8BNQ2_BIOPF</name>
<dbReference type="EMBL" id="JASAOG010000055">
    <property type="protein sequence ID" value="KAK0057428.1"/>
    <property type="molecule type" value="Genomic_DNA"/>
</dbReference>
<reference evidence="1" key="2">
    <citation type="submission" date="2023-04" db="EMBL/GenBank/DDBJ databases">
        <authorList>
            <person name="Bu L."/>
            <person name="Lu L."/>
            <person name="Laidemitt M.R."/>
            <person name="Zhang S.M."/>
            <person name="Mutuku M."/>
            <person name="Mkoji G."/>
            <person name="Steinauer M."/>
            <person name="Loker E.S."/>
        </authorList>
    </citation>
    <scope>NUCLEOTIDE SEQUENCE</scope>
    <source>
        <strain evidence="1">KasaAsao</strain>
        <tissue evidence="1">Whole Snail</tissue>
    </source>
</reference>
<evidence type="ECO:0000313" key="1">
    <source>
        <dbReference type="EMBL" id="KAK0057428.1"/>
    </source>
</evidence>
<keyword evidence="2" id="KW-1185">Reference proteome</keyword>
<reference evidence="1" key="1">
    <citation type="journal article" date="2023" name="PLoS Negl. Trop. Dis.">
        <title>A genome sequence for Biomphalaria pfeifferi, the major vector snail for the human-infecting parasite Schistosoma mansoni.</title>
        <authorList>
            <person name="Bu L."/>
            <person name="Lu L."/>
            <person name="Laidemitt M.R."/>
            <person name="Zhang S.M."/>
            <person name="Mutuku M."/>
            <person name="Mkoji G."/>
            <person name="Steinauer M."/>
            <person name="Loker E.S."/>
        </authorList>
    </citation>
    <scope>NUCLEOTIDE SEQUENCE</scope>
    <source>
        <strain evidence="1">KasaAsao</strain>
    </source>
</reference>
<gene>
    <name evidence="1" type="ORF">Bpfe_013235</name>
</gene>
<evidence type="ECO:0000313" key="2">
    <source>
        <dbReference type="Proteomes" id="UP001233172"/>
    </source>
</evidence>
<dbReference type="AlphaFoldDB" id="A0AAD8BNQ2"/>
<protein>
    <submittedName>
        <fullName evidence="1">Uncharacterized protein</fullName>
    </submittedName>
</protein>
<dbReference type="Proteomes" id="UP001233172">
    <property type="component" value="Unassembled WGS sequence"/>
</dbReference>
<organism evidence="1 2">
    <name type="scientific">Biomphalaria pfeifferi</name>
    <name type="common">Bloodfluke planorb</name>
    <name type="synonym">Freshwater snail</name>
    <dbReference type="NCBI Taxonomy" id="112525"/>
    <lineage>
        <taxon>Eukaryota</taxon>
        <taxon>Metazoa</taxon>
        <taxon>Spiralia</taxon>
        <taxon>Lophotrochozoa</taxon>
        <taxon>Mollusca</taxon>
        <taxon>Gastropoda</taxon>
        <taxon>Heterobranchia</taxon>
        <taxon>Euthyneura</taxon>
        <taxon>Panpulmonata</taxon>
        <taxon>Hygrophila</taxon>
        <taxon>Lymnaeoidea</taxon>
        <taxon>Planorbidae</taxon>
        <taxon>Biomphalaria</taxon>
    </lineage>
</organism>
<accession>A0AAD8BNQ2</accession>
<feature type="non-terminal residue" evidence="1">
    <location>
        <position position="116"/>
    </location>
</feature>
<comment type="caution">
    <text evidence="1">The sequence shown here is derived from an EMBL/GenBank/DDBJ whole genome shotgun (WGS) entry which is preliminary data.</text>
</comment>
<sequence>MYADICEAVNTTPSFRNSSSSDLLSRGFFAAYLAHNIQSLRMTGTWLMASAKTTHNKSKQALRHFKKKSKFIVLLVVEQSRITACNLSMCFKLYSEESEVRALPPPPLPLLPKVWA</sequence>